<dbReference type="Proteomes" id="UP000190667">
    <property type="component" value="Unassembled WGS sequence"/>
</dbReference>
<dbReference type="GO" id="GO:0008897">
    <property type="term" value="F:holo-[acyl-carrier-protein] synthase activity"/>
    <property type="evidence" value="ECO:0007669"/>
    <property type="project" value="InterPro"/>
</dbReference>
<evidence type="ECO:0000313" key="16">
    <source>
        <dbReference type="EMBL" id="OON38681.1"/>
    </source>
</evidence>
<comment type="catalytic activity">
    <reaction evidence="11">
        <text>apo-[peptidyl-carrier protein] + CoA = holo-[peptidyl-carrier protein] + adenosine 3',5'-bisphosphate + H(+)</text>
        <dbReference type="Rhea" id="RHEA:46228"/>
        <dbReference type="Rhea" id="RHEA-COMP:11479"/>
        <dbReference type="Rhea" id="RHEA-COMP:11480"/>
        <dbReference type="ChEBI" id="CHEBI:15378"/>
        <dbReference type="ChEBI" id="CHEBI:29999"/>
        <dbReference type="ChEBI" id="CHEBI:57287"/>
        <dbReference type="ChEBI" id="CHEBI:58343"/>
        <dbReference type="ChEBI" id="CHEBI:64479"/>
    </reaction>
</comment>
<dbReference type="Pfam" id="PF17837">
    <property type="entry name" value="4PPT_N"/>
    <property type="match status" value="1"/>
</dbReference>
<keyword evidence="7" id="KW-0259">Enterobactin biosynthesis</keyword>
<feature type="domain" description="4'-phosphopantetheinyl transferase" evidence="14">
    <location>
        <begin position="103"/>
        <end position="207"/>
    </location>
</feature>
<comment type="catalytic activity">
    <reaction evidence="10">
        <text>apo-[aryl-carrier protein] + CoA = holo-[aryl-carrier protein] + adenosine 3',5'-bisphosphate + H(+)</text>
        <dbReference type="Rhea" id="RHEA:48404"/>
        <dbReference type="Rhea" id="RHEA-COMP:15903"/>
        <dbReference type="Rhea" id="RHEA-COMP:17557"/>
        <dbReference type="ChEBI" id="CHEBI:15378"/>
        <dbReference type="ChEBI" id="CHEBI:29999"/>
        <dbReference type="ChEBI" id="CHEBI:57287"/>
        <dbReference type="ChEBI" id="CHEBI:58343"/>
        <dbReference type="ChEBI" id="CHEBI:64479"/>
    </reaction>
</comment>
<dbReference type="AlphaFoldDB" id="A0A1S8YHX5"/>
<keyword evidence="6" id="KW-0808">Transferase</keyword>
<feature type="binding site" evidence="13">
    <location>
        <position position="107"/>
    </location>
    <ligand>
        <name>Mg(2+)</name>
        <dbReference type="ChEBI" id="CHEBI:18420"/>
    </ligand>
</feature>
<comment type="function">
    <text evidence="1">Involved in the biosynthesis of the siderophore enterobactin (enterochelin), which is a macrocyclic trimeric lactone of N-(2,3-dihydroxybenzoyl)-serine. The serine trilactone serves as a scaffolding for the three catechol functionalities that provide hexadentate coordination for the tightly ligated iron(2+) atoms. Plays an essential role in the assembly of the enterobactin by catalyzing the transfer of the 4'-phosphopantetheine (Ppant) moiety from coenzyme A to the apo-domains of both EntB (ArCP domain) and EntF (PCP domain) to yield their holo-forms which make them competent for the activation of 2,3-dihydroxybenzoate (DHB) and L-serine, respectively.</text>
</comment>
<evidence type="ECO:0000256" key="2">
    <source>
        <dbReference type="ARBA" id="ARBA00004993"/>
    </source>
</evidence>
<comment type="caution">
    <text evidence="16">The sequence shown here is derived from an EMBL/GenBank/DDBJ whole genome shotgun (WGS) entry which is preliminary data.</text>
</comment>
<evidence type="ECO:0000256" key="6">
    <source>
        <dbReference type="ARBA" id="ARBA00022679"/>
    </source>
</evidence>
<evidence type="ECO:0000256" key="10">
    <source>
        <dbReference type="ARBA" id="ARBA00049176"/>
    </source>
</evidence>
<evidence type="ECO:0000256" key="12">
    <source>
        <dbReference type="PIRSR" id="PIRSR603542-1"/>
    </source>
</evidence>
<evidence type="ECO:0000256" key="3">
    <source>
        <dbReference type="ARBA" id="ARBA00008342"/>
    </source>
</evidence>
<dbReference type="EMBL" id="MRUL01000014">
    <property type="protein sequence ID" value="OON38681.1"/>
    <property type="molecule type" value="Genomic_DNA"/>
</dbReference>
<feature type="binding site" evidence="12">
    <location>
        <position position="152"/>
    </location>
    <ligand>
        <name>CoA</name>
        <dbReference type="ChEBI" id="CHEBI:57287"/>
    </ligand>
</feature>
<proteinExistence type="inferred from homology"/>
<evidence type="ECO:0000256" key="7">
    <source>
        <dbReference type="ARBA" id="ARBA00023191"/>
    </source>
</evidence>
<keyword evidence="13" id="KW-0460">Magnesium</keyword>
<dbReference type="Pfam" id="PF01648">
    <property type="entry name" value="ACPS"/>
    <property type="match status" value="1"/>
</dbReference>
<comment type="similarity">
    <text evidence="3">Belongs to the P-Pant transferase superfamily. EntD family.</text>
</comment>
<feature type="binding site" evidence="13">
    <location>
        <position position="108"/>
    </location>
    <ligand>
        <name>Mg(2+)</name>
        <dbReference type="ChEBI" id="CHEBI:18420"/>
    </ligand>
</feature>
<feature type="binding site" evidence="12">
    <location>
        <begin position="89"/>
        <end position="90"/>
    </location>
    <ligand>
        <name>CoA</name>
        <dbReference type="ChEBI" id="CHEBI:57287"/>
    </ligand>
</feature>
<dbReference type="STRING" id="1926881.BTJ39_17655"/>
<evidence type="ECO:0000259" key="15">
    <source>
        <dbReference type="Pfam" id="PF17837"/>
    </source>
</evidence>
<dbReference type="PRINTS" id="PR01399">
    <property type="entry name" value="ENTSNTHTASED"/>
</dbReference>
<dbReference type="RefSeq" id="WP_078004005.1">
    <property type="nucleotide sequence ID" value="NZ_MRUL01000014.1"/>
</dbReference>
<evidence type="ECO:0000256" key="5">
    <source>
        <dbReference type="ARBA" id="ARBA00019087"/>
    </source>
</evidence>
<dbReference type="InterPro" id="IPR037143">
    <property type="entry name" value="4-PPantetheinyl_Trfase_dom_sf"/>
</dbReference>
<dbReference type="GO" id="GO:0009366">
    <property type="term" value="C:enterobactin synthetase complex"/>
    <property type="evidence" value="ECO:0007669"/>
    <property type="project" value="InterPro"/>
</dbReference>
<dbReference type="OrthoDB" id="8210607at2"/>
<dbReference type="PANTHER" id="PTHR38096">
    <property type="entry name" value="ENTEROBACTIN SYNTHASE COMPONENT D"/>
    <property type="match status" value="1"/>
</dbReference>
<evidence type="ECO:0000256" key="13">
    <source>
        <dbReference type="PIRSR" id="PIRSR603542-2"/>
    </source>
</evidence>
<dbReference type="UniPathway" id="UPA00017"/>
<sequence length="216" mass="23769">MDVQHTVFSVAGYPLHRIDFNPQTFSDADLLWLPHHHQLQNAVRKRKAEHLAGRIAAVHALRDRGHNQIPAIGSQRQPLWPPGLFGSISHCNSTALALVASHPVGVDIENIMTPTLCEEIASIILNEDERRILLASPLPLTTALTIAFSAKESLLKALCALAPPLGDFTAARLVAISADSVQLIIYPTENPRFNGRRYRVCWQSDHHHIVTLCAAA</sequence>
<feature type="binding site" evidence="12">
    <location>
        <position position="46"/>
    </location>
    <ligand>
        <name>CoA</name>
        <dbReference type="ChEBI" id="CHEBI:57287"/>
    </ligand>
</feature>
<dbReference type="InterPro" id="IPR008278">
    <property type="entry name" value="4-PPantetheinyl_Trfase_dom"/>
</dbReference>
<evidence type="ECO:0000256" key="9">
    <source>
        <dbReference type="ARBA" id="ARBA00031996"/>
    </source>
</evidence>
<evidence type="ECO:0000256" key="4">
    <source>
        <dbReference type="ARBA" id="ARBA00011503"/>
    </source>
</evidence>
<dbReference type="SUPFAM" id="SSF56214">
    <property type="entry name" value="4'-phosphopantetheinyl transferase"/>
    <property type="match status" value="1"/>
</dbReference>
<reference evidence="16 17" key="1">
    <citation type="submission" date="2016-12" db="EMBL/GenBank/DDBJ databases">
        <title>Izhakiella australiana sp. nov. of genus Izhakiella isolated from Australian desert.</title>
        <authorList>
            <person name="Ji M."/>
        </authorList>
    </citation>
    <scope>NUCLEOTIDE SEQUENCE [LARGE SCALE GENOMIC DNA]</scope>
    <source>
        <strain evidence="16 17">D4N98</strain>
    </source>
</reference>
<feature type="binding site" evidence="12">
    <location>
        <position position="156"/>
    </location>
    <ligand>
        <name>CoA</name>
        <dbReference type="ChEBI" id="CHEBI:57287"/>
    </ligand>
</feature>
<keyword evidence="13" id="KW-0479">Metal-binding</keyword>
<feature type="binding site" evidence="12">
    <location>
        <position position="107"/>
    </location>
    <ligand>
        <name>CoA</name>
        <dbReference type="ChEBI" id="CHEBI:57287"/>
    </ligand>
</feature>
<name>A0A1S8YHX5_9GAMM</name>
<protein>
    <recommendedName>
        <fullName evidence="5">Enterobactin synthase component D</fullName>
    </recommendedName>
    <alternativeName>
        <fullName evidence="8">4'-phosphopantetheinyl transferase EntD</fullName>
    </alternativeName>
    <alternativeName>
        <fullName evidence="9">Enterochelin synthase D</fullName>
    </alternativeName>
</protein>
<keyword evidence="17" id="KW-1185">Reference proteome</keyword>
<evidence type="ECO:0000256" key="8">
    <source>
        <dbReference type="ARBA" id="ARBA00029894"/>
    </source>
</evidence>
<dbReference type="Gene3D" id="3.90.470.20">
    <property type="entry name" value="4'-phosphopantetheinyl transferase domain"/>
    <property type="match status" value="1"/>
</dbReference>
<accession>A0A1S8YHX5</accession>
<dbReference type="InterPro" id="IPR003542">
    <property type="entry name" value="Enbac_synth_compD-like"/>
</dbReference>
<feature type="binding site" evidence="13">
    <location>
        <position position="109"/>
    </location>
    <ligand>
        <name>Mg(2+)</name>
        <dbReference type="ChEBI" id="CHEBI:18420"/>
    </ligand>
</feature>
<dbReference type="NCBIfam" id="NF007604">
    <property type="entry name" value="PRK10251.1"/>
    <property type="match status" value="1"/>
</dbReference>
<gene>
    <name evidence="16" type="ORF">BTJ39_17655</name>
</gene>
<dbReference type="PANTHER" id="PTHR38096:SF1">
    <property type="entry name" value="ENTEROBACTIN SYNTHASE COMPONENT D"/>
    <property type="match status" value="1"/>
</dbReference>
<organism evidence="16 17">
    <name type="scientific">Izhakiella australiensis</name>
    <dbReference type="NCBI Taxonomy" id="1926881"/>
    <lineage>
        <taxon>Bacteria</taxon>
        <taxon>Pseudomonadati</taxon>
        <taxon>Pseudomonadota</taxon>
        <taxon>Gammaproteobacteria</taxon>
        <taxon>Enterobacterales</taxon>
        <taxon>Erwiniaceae</taxon>
        <taxon>Izhakiella</taxon>
    </lineage>
</organism>
<comment type="pathway">
    <text evidence="2">Siderophore biosynthesis; enterobactin biosynthesis.</text>
</comment>
<dbReference type="GO" id="GO:0005886">
    <property type="term" value="C:plasma membrane"/>
    <property type="evidence" value="ECO:0007669"/>
    <property type="project" value="TreeGrafter"/>
</dbReference>
<dbReference type="InterPro" id="IPR041354">
    <property type="entry name" value="4PPT_N"/>
</dbReference>
<dbReference type="GO" id="GO:0009239">
    <property type="term" value="P:enterobactin biosynthetic process"/>
    <property type="evidence" value="ECO:0007669"/>
    <property type="project" value="UniProtKB-UniPathway"/>
</dbReference>
<evidence type="ECO:0000256" key="11">
    <source>
        <dbReference type="ARBA" id="ARBA00049191"/>
    </source>
</evidence>
<dbReference type="GO" id="GO:0000287">
    <property type="term" value="F:magnesium ion binding"/>
    <property type="evidence" value="ECO:0007669"/>
    <property type="project" value="InterPro"/>
</dbReference>
<evidence type="ECO:0000256" key="1">
    <source>
        <dbReference type="ARBA" id="ARBA00003937"/>
    </source>
</evidence>
<comment type="cofactor">
    <cofactor evidence="13">
        <name>Mg(2+)</name>
        <dbReference type="ChEBI" id="CHEBI:18420"/>
    </cofactor>
</comment>
<evidence type="ECO:0000313" key="17">
    <source>
        <dbReference type="Proteomes" id="UP000190667"/>
    </source>
</evidence>
<feature type="binding site" evidence="12">
    <location>
        <position position="54"/>
    </location>
    <ligand>
        <name>CoA</name>
        <dbReference type="ChEBI" id="CHEBI:57287"/>
    </ligand>
</feature>
<comment type="subunit">
    <text evidence="4">EntB, EntD, EntE, and EntF form a multienzyme complex called enterobactin synthase.</text>
</comment>
<feature type="domain" description="4'-phosphopantetheinyl transferase N-terminal" evidence="15">
    <location>
        <begin position="37"/>
        <end position="100"/>
    </location>
</feature>
<evidence type="ECO:0000259" key="14">
    <source>
        <dbReference type="Pfam" id="PF01648"/>
    </source>
</evidence>